<evidence type="ECO:0000256" key="1">
    <source>
        <dbReference type="ARBA" id="ARBA00004167"/>
    </source>
</evidence>
<evidence type="ECO:0000256" key="3">
    <source>
        <dbReference type="ARBA" id="ARBA00022989"/>
    </source>
</evidence>
<feature type="signal peptide" evidence="5">
    <location>
        <begin position="1"/>
        <end position="19"/>
    </location>
</feature>
<evidence type="ECO:0000259" key="6">
    <source>
        <dbReference type="Pfam" id="PF04991"/>
    </source>
</evidence>
<keyword evidence="4" id="KW-0472">Membrane</keyword>
<keyword evidence="3" id="KW-1133">Transmembrane helix</keyword>
<keyword evidence="5" id="KW-0732">Signal</keyword>
<name>A0A1U7LQ86_NEOID</name>
<proteinExistence type="predicted"/>
<dbReference type="EMBL" id="LXFE01000601">
    <property type="protein sequence ID" value="OLL24825.1"/>
    <property type="molecule type" value="Genomic_DNA"/>
</dbReference>
<accession>A0A1U7LQ86</accession>
<dbReference type="AlphaFoldDB" id="A0A1U7LQ86"/>
<comment type="subcellular location">
    <subcellularLocation>
        <location evidence="1">Membrane</location>
        <topology evidence="1">Single-pass membrane protein</topology>
    </subcellularLocation>
</comment>
<evidence type="ECO:0000256" key="5">
    <source>
        <dbReference type="SAM" id="SignalP"/>
    </source>
</evidence>
<evidence type="ECO:0000313" key="7">
    <source>
        <dbReference type="EMBL" id="OLL24825.1"/>
    </source>
</evidence>
<dbReference type="STRING" id="1198029.A0A1U7LQ86"/>
<evidence type="ECO:0000256" key="4">
    <source>
        <dbReference type="ARBA" id="ARBA00023136"/>
    </source>
</evidence>
<dbReference type="InterPro" id="IPR007074">
    <property type="entry name" value="LicD/FKTN/FKRP_NTP_transf"/>
</dbReference>
<dbReference type="OrthoDB" id="444255at2759"/>
<sequence>MFIYSTIFSILFWSTYVSCAKYFYEAGNIYELIHYDDRFFHYCLYPSERQETLRDIVRAWLVWTESEGIESWLAHGSLIGWYWAGQNLPWDNDADVQVTLPTLDTLATHNMTTVTIDLSALPLYKGPNDLPPSQSGPVEFVIDINPNYVVRKDDRANLIDARWIHKASGMYIDITGVAEINPETEPDIVSCKNNHHYSLDDIFPLKRTIHEGVKAWIPYNYERILIKEYGIQSLKLTNFKQYIRHHALADY</sequence>
<dbReference type="InterPro" id="IPR009644">
    <property type="entry name" value="FKTN/MNN4/W02B3.4-1"/>
</dbReference>
<gene>
    <name evidence="7" type="ORF">NEOLI_003501</name>
</gene>
<evidence type="ECO:0000313" key="8">
    <source>
        <dbReference type="Proteomes" id="UP000186594"/>
    </source>
</evidence>
<dbReference type="GO" id="GO:0009100">
    <property type="term" value="P:glycoprotein metabolic process"/>
    <property type="evidence" value="ECO:0007669"/>
    <property type="project" value="UniProtKB-ARBA"/>
</dbReference>
<evidence type="ECO:0000256" key="2">
    <source>
        <dbReference type="ARBA" id="ARBA00022692"/>
    </source>
</evidence>
<dbReference type="PANTHER" id="PTHR15407">
    <property type="entry name" value="FUKUTIN-RELATED"/>
    <property type="match status" value="1"/>
</dbReference>
<keyword evidence="2" id="KW-0812">Transmembrane</keyword>
<dbReference type="OMA" id="ILGHYDT"/>
<organism evidence="7 8">
    <name type="scientific">Neolecta irregularis (strain DAH-3)</name>
    <dbReference type="NCBI Taxonomy" id="1198029"/>
    <lineage>
        <taxon>Eukaryota</taxon>
        <taxon>Fungi</taxon>
        <taxon>Dikarya</taxon>
        <taxon>Ascomycota</taxon>
        <taxon>Taphrinomycotina</taxon>
        <taxon>Neolectales</taxon>
        <taxon>Neolectaceae</taxon>
        <taxon>Neolecta</taxon>
    </lineage>
</organism>
<reference evidence="7 8" key="1">
    <citation type="submission" date="2016-04" db="EMBL/GenBank/DDBJ databases">
        <title>Evolutionary innovation and constraint leading to complex multicellularity in the Ascomycota.</title>
        <authorList>
            <person name="Cisse O."/>
            <person name="Nguyen A."/>
            <person name="Hewitt D.A."/>
            <person name="Jedd G."/>
            <person name="Stajich J.E."/>
        </authorList>
    </citation>
    <scope>NUCLEOTIDE SEQUENCE [LARGE SCALE GENOMIC DNA]</scope>
    <source>
        <strain evidence="7 8">DAH-3</strain>
    </source>
</reference>
<keyword evidence="8" id="KW-1185">Reference proteome</keyword>
<comment type="caution">
    <text evidence="7">The sequence shown here is derived from an EMBL/GenBank/DDBJ whole genome shotgun (WGS) entry which is preliminary data.</text>
</comment>
<feature type="domain" description="LicD/FKTN/FKRP nucleotidyltransferase" evidence="6">
    <location>
        <begin position="191"/>
        <end position="230"/>
    </location>
</feature>
<dbReference type="Pfam" id="PF04991">
    <property type="entry name" value="LicD"/>
    <property type="match status" value="2"/>
</dbReference>
<dbReference type="PANTHER" id="PTHR15407:SF28">
    <property type="entry name" value="RIBITOL-5-PHOSPHATE TRANSFERASE FKTN"/>
    <property type="match status" value="1"/>
</dbReference>
<dbReference type="GO" id="GO:0016020">
    <property type="term" value="C:membrane"/>
    <property type="evidence" value="ECO:0007669"/>
    <property type="project" value="UniProtKB-SubCell"/>
</dbReference>
<dbReference type="Proteomes" id="UP000186594">
    <property type="component" value="Unassembled WGS sequence"/>
</dbReference>
<feature type="domain" description="LicD/FKTN/FKRP nucleotidyltransferase" evidence="6">
    <location>
        <begin position="64"/>
        <end position="181"/>
    </location>
</feature>
<feature type="chain" id="PRO_5012007449" evidence="5">
    <location>
        <begin position="20"/>
        <end position="251"/>
    </location>
</feature>
<protein>
    <submittedName>
        <fullName evidence="7">Protein MNN4</fullName>
    </submittedName>
</protein>